<keyword evidence="2 8" id="KW-0732">Signal</keyword>
<dbReference type="SUPFAM" id="SSF49503">
    <property type="entry name" value="Cupredoxins"/>
    <property type="match status" value="1"/>
</dbReference>
<feature type="compositionally biased region" description="Low complexity" evidence="7">
    <location>
        <begin position="339"/>
        <end position="350"/>
    </location>
</feature>
<dbReference type="AlphaFoldDB" id="A0A1W0X1C9"/>
<dbReference type="EMBL" id="MTYJ01000024">
    <property type="protein sequence ID" value="OQV21246.1"/>
    <property type="molecule type" value="Genomic_DNA"/>
</dbReference>
<dbReference type="PANTHER" id="PTHR11304">
    <property type="entry name" value="EPHRIN"/>
    <property type="match status" value="1"/>
</dbReference>
<organism evidence="10 11">
    <name type="scientific">Hypsibius exemplaris</name>
    <name type="common">Freshwater tardigrade</name>
    <dbReference type="NCBI Taxonomy" id="2072580"/>
    <lineage>
        <taxon>Eukaryota</taxon>
        <taxon>Metazoa</taxon>
        <taxon>Ecdysozoa</taxon>
        <taxon>Tardigrada</taxon>
        <taxon>Eutardigrada</taxon>
        <taxon>Parachela</taxon>
        <taxon>Hypsibioidea</taxon>
        <taxon>Hypsibiidae</taxon>
        <taxon>Hypsibius</taxon>
    </lineage>
</organism>
<evidence type="ECO:0000256" key="5">
    <source>
        <dbReference type="ARBA" id="ARBA00023180"/>
    </source>
</evidence>
<evidence type="ECO:0000256" key="4">
    <source>
        <dbReference type="ARBA" id="ARBA00023157"/>
    </source>
</evidence>
<gene>
    <name evidence="10" type="ORF">BV898_04733</name>
</gene>
<dbReference type="OrthoDB" id="6250301at2759"/>
<feature type="compositionally biased region" description="Low complexity" evidence="7">
    <location>
        <begin position="298"/>
        <end position="316"/>
    </location>
</feature>
<proteinExistence type="inferred from homology"/>
<sequence>MRERPNCLTSLAALVLYLFHSAVSLAGDPRELRLFHPKYPPIVWFPEFAMFNNRTNPARIVVQMHDSLDFFCPDYINSQYQSFTGAKKLPSEYGAEEIYMVDGQDYQACFGPTGQSSSSRGRLAKKHARLLLRCPGKTADTKIKAKFQYTVSFRMFSPVPKGPEFNCNSEYYFLGIFPGHNHDEDAIEKALCSTSALRLQIFVSCSDNAHHHNFFPYPSPNVIQLDRPAQSSELLSAGTTTPSANFAKSPLSAVHSSSSSSSSTASISDLPVGRENGKTLAAAATHRPANAKSRSGRPTSHSAAASQPPASTGSAAINVARSDRKIMRNNGGDHSRHLSPSPRRMMQPPSVTVASKETGTTLPPAIEDADQDTLLIVDGDFDGELHVVTPPSSRAAGGGGKKPTTASSSSKGSLKRLAFNRSSPALTSRHSLHCLSTLFWLLLVRSLWPNVRIFT</sequence>
<evidence type="ECO:0000313" key="10">
    <source>
        <dbReference type="EMBL" id="OQV21246.1"/>
    </source>
</evidence>
<feature type="compositionally biased region" description="Low complexity" evidence="7">
    <location>
        <begin position="251"/>
        <end position="268"/>
    </location>
</feature>
<evidence type="ECO:0000256" key="2">
    <source>
        <dbReference type="ARBA" id="ARBA00022729"/>
    </source>
</evidence>
<feature type="signal peptide" evidence="8">
    <location>
        <begin position="1"/>
        <end position="26"/>
    </location>
</feature>
<comment type="caution">
    <text evidence="10">The sequence shown here is derived from an EMBL/GenBank/DDBJ whole genome shotgun (WGS) entry which is preliminary data.</text>
</comment>
<comment type="caution">
    <text evidence="6">Lacks conserved residue(s) required for the propagation of feature annotation.</text>
</comment>
<dbReference type="InterPro" id="IPR001799">
    <property type="entry name" value="Ephrin_RBD"/>
</dbReference>
<reference evidence="11" key="1">
    <citation type="submission" date="2017-01" db="EMBL/GenBank/DDBJ databases">
        <title>Comparative genomics of anhydrobiosis in the tardigrade Hypsibius dujardini.</title>
        <authorList>
            <person name="Yoshida Y."/>
            <person name="Koutsovoulos G."/>
            <person name="Laetsch D."/>
            <person name="Stevens L."/>
            <person name="Kumar S."/>
            <person name="Horikawa D."/>
            <person name="Ishino K."/>
            <person name="Komine S."/>
            <person name="Tomita M."/>
            <person name="Blaxter M."/>
            <person name="Arakawa K."/>
        </authorList>
    </citation>
    <scope>NUCLEOTIDE SEQUENCE [LARGE SCALE GENOMIC DNA]</scope>
    <source>
        <strain evidence="11">Z151</strain>
    </source>
</reference>
<protein>
    <recommendedName>
        <fullName evidence="9">Ephrin RBD domain-containing protein</fullName>
    </recommendedName>
</protein>
<accession>A0A1W0X1C9</accession>
<dbReference type="GO" id="GO:0007411">
    <property type="term" value="P:axon guidance"/>
    <property type="evidence" value="ECO:0007669"/>
    <property type="project" value="TreeGrafter"/>
</dbReference>
<evidence type="ECO:0000256" key="3">
    <source>
        <dbReference type="ARBA" id="ARBA00023136"/>
    </source>
</evidence>
<evidence type="ECO:0000256" key="6">
    <source>
        <dbReference type="PROSITE-ProRule" id="PRU00884"/>
    </source>
</evidence>
<keyword evidence="3" id="KW-0472">Membrane</keyword>
<dbReference type="GO" id="GO:0005886">
    <property type="term" value="C:plasma membrane"/>
    <property type="evidence" value="ECO:0007669"/>
    <property type="project" value="TreeGrafter"/>
</dbReference>
<feature type="region of interest" description="Disordered" evidence="7">
    <location>
        <begin position="251"/>
        <end position="365"/>
    </location>
</feature>
<keyword evidence="5" id="KW-0325">Glycoprotein</keyword>
<evidence type="ECO:0000313" key="11">
    <source>
        <dbReference type="Proteomes" id="UP000192578"/>
    </source>
</evidence>
<feature type="domain" description="Ephrin RBD" evidence="9">
    <location>
        <begin position="37"/>
        <end position="203"/>
    </location>
</feature>
<evidence type="ECO:0000259" key="9">
    <source>
        <dbReference type="PROSITE" id="PS51551"/>
    </source>
</evidence>
<feature type="region of interest" description="Disordered" evidence="7">
    <location>
        <begin position="390"/>
        <end position="413"/>
    </location>
</feature>
<dbReference type="PANTHER" id="PTHR11304:SF29">
    <property type="entry name" value="EPHRIN"/>
    <property type="match status" value="1"/>
</dbReference>
<feature type="compositionally biased region" description="Polar residues" evidence="7">
    <location>
        <begin position="352"/>
        <end position="361"/>
    </location>
</feature>
<comment type="subcellular location">
    <subcellularLocation>
        <location evidence="1">Membrane</location>
    </subcellularLocation>
</comment>
<feature type="chain" id="PRO_5012935600" description="Ephrin RBD domain-containing protein" evidence="8">
    <location>
        <begin position="27"/>
        <end position="455"/>
    </location>
</feature>
<dbReference type="PROSITE" id="PS51551">
    <property type="entry name" value="EPHRIN_RBD_2"/>
    <property type="match status" value="1"/>
</dbReference>
<dbReference type="Gene3D" id="2.60.40.420">
    <property type="entry name" value="Cupredoxins - blue copper proteins"/>
    <property type="match status" value="1"/>
</dbReference>
<name>A0A1W0X1C9_HYPEX</name>
<dbReference type="InterPro" id="IPR031328">
    <property type="entry name" value="Ephrin"/>
</dbReference>
<dbReference type="GO" id="GO:0046875">
    <property type="term" value="F:ephrin receptor binding"/>
    <property type="evidence" value="ECO:0007669"/>
    <property type="project" value="TreeGrafter"/>
</dbReference>
<feature type="compositionally biased region" description="Low complexity" evidence="7">
    <location>
        <begin position="402"/>
        <end position="413"/>
    </location>
</feature>
<evidence type="ECO:0000256" key="1">
    <source>
        <dbReference type="ARBA" id="ARBA00004370"/>
    </source>
</evidence>
<evidence type="ECO:0000256" key="8">
    <source>
        <dbReference type="SAM" id="SignalP"/>
    </source>
</evidence>
<feature type="compositionally biased region" description="Basic and acidic residues" evidence="7">
    <location>
        <begin position="321"/>
        <end position="336"/>
    </location>
</feature>
<dbReference type="InterPro" id="IPR008972">
    <property type="entry name" value="Cupredoxin"/>
</dbReference>
<dbReference type="GO" id="GO:0048013">
    <property type="term" value="P:ephrin receptor signaling pathway"/>
    <property type="evidence" value="ECO:0007669"/>
    <property type="project" value="TreeGrafter"/>
</dbReference>
<dbReference type="Pfam" id="PF00812">
    <property type="entry name" value="Ephrin"/>
    <property type="match status" value="1"/>
</dbReference>
<dbReference type="Proteomes" id="UP000192578">
    <property type="component" value="Unassembled WGS sequence"/>
</dbReference>
<keyword evidence="11" id="KW-1185">Reference proteome</keyword>
<keyword evidence="4" id="KW-1015">Disulfide bond</keyword>
<evidence type="ECO:0000256" key="7">
    <source>
        <dbReference type="SAM" id="MobiDB-lite"/>
    </source>
</evidence>
<comment type="similarity">
    <text evidence="6">Belongs to the ephrin family.</text>
</comment>